<dbReference type="AlphaFoldDB" id="A0A7J7M268"/>
<comment type="caution">
    <text evidence="1">The sequence shown here is derived from an EMBL/GenBank/DDBJ whole genome shotgun (WGS) entry which is preliminary data.</text>
</comment>
<evidence type="ECO:0000313" key="1">
    <source>
        <dbReference type="EMBL" id="KAF6148888.1"/>
    </source>
</evidence>
<sequence length="60" mass="6871">MPLFSTSTKKRFVRTILNEIGLRGISGVIVSSTTTEINFLWLTKTYRFYLVAKLTLCGFH</sequence>
<evidence type="ECO:0000313" key="2">
    <source>
        <dbReference type="Proteomes" id="UP000541444"/>
    </source>
</evidence>
<reference evidence="1 2" key="1">
    <citation type="journal article" date="2020" name="IScience">
        <title>Genome Sequencing of the Endangered Kingdonia uniflora (Circaeasteraceae, Ranunculales) Reveals Potential Mechanisms of Evolutionary Specialization.</title>
        <authorList>
            <person name="Sun Y."/>
            <person name="Deng T."/>
            <person name="Zhang A."/>
            <person name="Moore M.J."/>
            <person name="Landis J.B."/>
            <person name="Lin N."/>
            <person name="Zhang H."/>
            <person name="Zhang X."/>
            <person name="Huang J."/>
            <person name="Zhang X."/>
            <person name="Sun H."/>
            <person name="Wang H."/>
        </authorList>
    </citation>
    <scope>NUCLEOTIDE SEQUENCE [LARGE SCALE GENOMIC DNA]</scope>
    <source>
        <strain evidence="1">TB1705</strain>
        <tissue evidence="1">Leaf</tissue>
    </source>
</reference>
<proteinExistence type="predicted"/>
<accession>A0A7J7M268</accession>
<protein>
    <submittedName>
        <fullName evidence="1">Uncharacterized protein</fullName>
    </submittedName>
</protein>
<organism evidence="1 2">
    <name type="scientific">Kingdonia uniflora</name>
    <dbReference type="NCBI Taxonomy" id="39325"/>
    <lineage>
        <taxon>Eukaryota</taxon>
        <taxon>Viridiplantae</taxon>
        <taxon>Streptophyta</taxon>
        <taxon>Embryophyta</taxon>
        <taxon>Tracheophyta</taxon>
        <taxon>Spermatophyta</taxon>
        <taxon>Magnoliopsida</taxon>
        <taxon>Ranunculales</taxon>
        <taxon>Circaeasteraceae</taxon>
        <taxon>Kingdonia</taxon>
    </lineage>
</organism>
<keyword evidence="2" id="KW-1185">Reference proteome</keyword>
<dbReference type="Proteomes" id="UP000541444">
    <property type="component" value="Unassembled WGS sequence"/>
</dbReference>
<gene>
    <name evidence="1" type="ORF">GIB67_014259</name>
</gene>
<name>A0A7J7M268_9MAGN</name>
<dbReference type="EMBL" id="JACGCM010001825">
    <property type="protein sequence ID" value="KAF6148888.1"/>
    <property type="molecule type" value="Genomic_DNA"/>
</dbReference>